<keyword evidence="6 7" id="KW-0472">Membrane</keyword>
<keyword evidence="5 7" id="KW-1133">Transmembrane helix</keyword>
<feature type="domain" description="MgtC/SapB/SrpB/YhiD N-terminal" evidence="8">
    <location>
        <begin position="20"/>
        <end position="149"/>
    </location>
</feature>
<dbReference type="RefSeq" id="WP_258235026.1">
    <property type="nucleotide sequence ID" value="NZ_BDQX01000175.1"/>
</dbReference>
<feature type="transmembrane region" description="Helical" evidence="7">
    <location>
        <begin position="44"/>
        <end position="68"/>
    </location>
</feature>
<organism evidence="9 10">
    <name type="scientific">Paenibacillus agaridevorans</name>
    <dbReference type="NCBI Taxonomy" id="171404"/>
    <lineage>
        <taxon>Bacteria</taxon>
        <taxon>Bacillati</taxon>
        <taxon>Bacillota</taxon>
        <taxon>Bacilli</taxon>
        <taxon>Bacillales</taxon>
        <taxon>Paenibacillaceae</taxon>
        <taxon>Paenibacillus</taxon>
    </lineage>
</organism>
<sequence>MLMEMESVWEISWLDLTIRMVLSALLGGLIGIEREWSNHAAGFRTHILVCLGSTTIMLMSSYGFGQFIDEANVRVDPARLAAQVISGIGFLGAGAILRNGNVIKGLTTAASIWTVAAIGLCVGAGFYTGALVCTLMVLISLYVLNKWEKVLLRNRRYQSIELKVMDSPGLWGRIAMVFEENNIRISNLMIKQERIEFRRSDETSDADGDCTTLQFKLKGFKASDFLKAMEEIMKLEGVLEIDSESVLFVDKQAAKLRGKGKKIPVSS</sequence>
<comment type="subcellular location">
    <subcellularLocation>
        <location evidence="1">Cell membrane</location>
        <topology evidence="1">Multi-pass membrane protein</topology>
    </subcellularLocation>
</comment>
<dbReference type="Pfam" id="PF02308">
    <property type="entry name" value="MgtC"/>
    <property type="match status" value="1"/>
</dbReference>
<gene>
    <name evidence="9" type="ORF">PAT3040_03533</name>
</gene>
<evidence type="ECO:0000256" key="3">
    <source>
        <dbReference type="ARBA" id="ARBA00022475"/>
    </source>
</evidence>
<dbReference type="PANTHER" id="PTHR33778:SF1">
    <property type="entry name" value="MAGNESIUM TRANSPORTER YHID-RELATED"/>
    <property type="match status" value="1"/>
</dbReference>
<evidence type="ECO:0000256" key="7">
    <source>
        <dbReference type="SAM" id="Phobius"/>
    </source>
</evidence>
<evidence type="ECO:0000313" key="10">
    <source>
        <dbReference type="Proteomes" id="UP000245202"/>
    </source>
</evidence>
<keyword evidence="4 7" id="KW-0812">Transmembrane</keyword>
<dbReference type="PRINTS" id="PR01837">
    <property type="entry name" value="MGTCSAPBPROT"/>
</dbReference>
<name>A0A2R5EQF5_9BACL</name>
<evidence type="ECO:0000256" key="6">
    <source>
        <dbReference type="ARBA" id="ARBA00023136"/>
    </source>
</evidence>
<evidence type="ECO:0000256" key="1">
    <source>
        <dbReference type="ARBA" id="ARBA00004651"/>
    </source>
</evidence>
<reference evidence="9 10" key="1">
    <citation type="submission" date="2017-08" db="EMBL/GenBank/DDBJ databases">
        <title>Substantial Increase in Enzyme Production by Combined Drug-Resistance Mutations in Paenibacillus agaridevorans.</title>
        <authorList>
            <person name="Tanaka Y."/>
            <person name="Funane K."/>
            <person name="Hosaka T."/>
            <person name="Shiwa Y."/>
            <person name="Fujita N."/>
            <person name="Miyazaki T."/>
            <person name="Yoshikawa H."/>
            <person name="Murakami K."/>
            <person name="Kasahara K."/>
            <person name="Inaoka T."/>
            <person name="Hiraga Y."/>
            <person name="Ochi K."/>
        </authorList>
    </citation>
    <scope>NUCLEOTIDE SEQUENCE [LARGE SCALE GENOMIC DNA]</scope>
    <source>
        <strain evidence="9 10">T-3040</strain>
    </source>
</reference>
<dbReference type="EMBL" id="BDQX01000175">
    <property type="protein sequence ID" value="GBG08920.1"/>
    <property type="molecule type" value="Genomic_DNA"/>
</dbReference>
<dbReference type="GO" id="GO:0005886">
    <property type="term" value="C:plasma membrane"/>
    <property type="evidence" value="ECO:0007669"/>
    <property type="project" value="UniProtKB-SubCell"/>
</dbReference>
<dbReference type="PANTHER" id="PTHR33778">
    <property type="entry name" value="PROTEIN MGTC"/>
    <property type="match status" value="1"/>
</dbReference>
<feature type="transmembrane region" description="Helical" evidence="7">
    <location>
        <begin position="117"/>
        <end position="144"/>
    </location>
</feature>
<feature type="transmembrane region" description="Helical" evidence="7">
    <location>
        <begin position="80"/>
        <end position="97"/>
    </location>
</feature>
<dbReference type="InterPro" id="IPR049177">
    <property type="entry name" value="MgtC_SapB_SrpB_YhiD_N"/>
</dbReference>
<keyword evidence="10" id="KW-1185">Reference proteome</keyword>
<protein>
    <recommendedName>
        <fullName evidence="8">MgtC/SapB/SrpB/YhiD N-terminal domain-containing protein</fullName>
    </recommendedName>
</protein>
<dbReference type="AlphaFoldDB" id="A0A2R5EQF5"/>
<feature type="transmembrane region" description="Helical" evidence="7">
    <location>
        <begin position="12"/>
        <end position="32"/>
    </location>
</feature>
<comment type="caution">
    <text evidence="9">The sequence shown here is derived from an EMBL/GenBank/DDBJ whole genome shotgun (WGS) entry which is preliminary data.</text>
</comment>
<comment type="similarity">
    <text evidence="2">Belongs to the MgtC/SapB family.</text>
</comment>
<evidence type="ECO:0000256" key="5">
    <source>
        <dbReference type="ARBA" id="ARBA00022989"/>
    </source>
</evidence>
<evidence type="ECO:0000256" key="4">
    <source>
        <dbReference type="ARBA" id="ARBA00022692"/>
    </source>
</evidence>
<evidence type="ECO:0000256" key="2">
    <source>
        <dbReference type="ARBA" id="ARBA00009298"/>
    </source>
</evidence>
<proteinExistence type="inferred from homology"/>
<dbReference type="InterPro" id="IPR003416">
    <property type="entry name" value="MgtC/SapB/SrpB/YhiD_fam"/>
</dbReference>
<evidence type="ECO:0000259" key="8">
    <source>
        <dbReference type="Pfam" id="PF02308"/>
    </source>
</evidence>
<evidence type="ECO:0000313" key="9">
    <source>
        <dbReference type="EMBL" id="GBG08920.1"/>
    </source>
</evidence>
<accession>A0A2R5EQF5</accession>
<dbReference type="Proteomes" id="UP000245202">
    <property type="component" value="Unassembled WGS sequence"/>
</dbReference>
<keyword evidence="3" id="KW-1003">Cell membrane</keyword>